<feature type="transmembrane region" description="Helical" evidence="5">
    <location>
        <begin position="12"/>
        <end position="32"/>
    </location>
</feature>
<reference evidence="6" key="2">
    <citation type="journal article" date="2019" name="Genome Biol. Evol.">
        <title>Day and night: Metabolic profiles and evolutionary relationships of six axenic non-marine cyanobacteria.</title>
        <authorList>
            <person name="Will S.E."/>
            <person name="Henke P."/>
            <person name="Boedeker C."/>
            <person name="Huang S."/>
            <person name="Brinkmann H."/>
            <person name="Rohde M."/>
            <person name="Jarek M."/>
            <person name="Friedl T."/>
            <person name="Seufert S."/>
            <person name="Schumacher M."/>
            <person name="Overmann J."/>
            <person name="Neumann-Schaal M."/>
            <person name="Petersen J."/>
        </authorList>
    </citation>
    <scope>NUCLEOTIDE SEQUENCE [LARGE SCALE GENOMIC DNA]</scope>
    <source>
        <strain evidence="6">PCC 7102</strain>
    </source>
</reference>
<comment type="caution">
    <text evidence="6">The sequence shown here is derived from an EMBL/GenBank/DDBJ whole genome shotgun (WGS) entry which is preliminary data.</text>
</comment>
<feature type="transmembrane region" description="Helical" evidence="5">
    <location>
        <begin position="88"/>
        <end position="109"/>
    </location>
</feature>
<dbReference type="GO" id="GO:0012505">
    <property type="term" value="C:endomembrane system"/>
    <property type="evidence" value="ECO:0007669"/>
    <property type="project" value="UniProtKB-SubCell"/>
</dbReference>
<feature type="transmembrane region" description="Helical" evidence="5">
    <location>
        <begin position="154"/>
        <end position="173"/>
    </location>
</feature>
<feature type="transmembrane region" description="Helical" evidence="5">
    <location>
        <begin position="44"/>
        <end position="68"/>
    </location>
</feature>
<dbReference type="PANTHER" id="PTHR12714">
    <property type="entry name" value="PROTEIN-S ISOPRENYLCYSTEINE O-METHYLTRANSFERASE"/>
    <property type="match status" value="1"/>
</dbReference>
<feature type="transmembrane region" description="Helical" evidence="5">
    <location>
        <begin position="130"/>
        <end position="148"/>
    </location>
</feature>
<evidence type="ECO:0000256" key="3">
    <source>
        <dbReference type="ARBA" id="ARBA00022989"/>
    </source>
</evidence>
<accession>A0A3S1CIV1</accession>
<evidence type="ECO:0000313" key="7">
    <source>
        <dbReference type="Proteomes" id="UP000271624"/>
    </source>
</evidence>
<name>A0A3S1CIV1_9CYAN</name>
<dbReference type="InterPro" id="IPR007318">
    <property type="entry name" value="Phopholipid_MeTrfase"/>
</dbReference>
<dbReference type="OrthoDB" id="5471300at2"/>
<dbReference type="RefSeq" id="WP_127082972.1">
    <property type="nucleotide sequence ID" value="NZ_RSCL01000011.1"/>
</dbReference>
<protein>
    <submittedName>
        <fullName evidence="6">Isoprenylcysteine carboxyl methyltransferase</fullName>
    </submittedName>
</protein>
<dbReference type="AlphaFoldDB" id="A0A3S1CIV1"/>
<dbReference type="Proteomes" id="UP000271624">
    <property type="component" value="Unassembled WGS sequence"/>
</dbReference>
<organism evidence="6 7">
    <name type="scientific">Dulcicalothrix desertica PCC 7102</name>
    <dbReference type="NCBI Taxonomy" id="232991"/>
    <lineage>
        <taxon>Bacteria</taxon>
        <taxon>Bacillati</taxon>
        <taxon>Cyanobacteriota</taxon>
        <taxon>Cyanophyceae</taxon>
        <taxon>Nostocales</taxon>
        <taxon>Calotrichaceae</taxon>
        <taxon>Dulcicalothrix</taxon>
    </lineage>
</organism>
<evidence type="ECO:0000256" key="4">
    <source>
        <dbReference type="ARBA" id="ARBA00023136"/>
    </source>
</evidence>
<reference evidence="6" key="1">
    <citation type="submission" date="2018-12" db="EMBL/GenBank/DDBJ databases">
        <authorList>
            <person name="Will S."/>
            <person name="Neumann-Schaal M."/>
            <person name="Henke P."/>
        </authorList>
    </citation>
    <scope>NUCLEOTIDE SEQUENCE</scope>
    <source>
        <strain evidence="6">PCC 7102</strain>
    </source>
</reference>
<sequence>MVENVWTHYGRWWAVIVWIIMYGLFLAFIPFYKKSQSKPASVYLAFIVAFALEMFGIPMSLYFVTWLFGFTLPEGFLWGHTLVKYIGFWGMYVGLLLSAIGALMVILGWKEIYRRYWSKKEGRGRLVTKGIYAYIRHPQYTGFLLITLGMLVEWVTIPLLIMYPILIVLYYRLAKKEERDMEREFGREYIEYKRRTSMFLPLPKIKQFRRTNTH</sequence>
<proteinExistence type="predicted"/>
<keyword evidence="6" id="KW-0808">Transferase</keyword>
<dbReference type="EMBL" id="RSCL01000011">
    <property type="protein sequence ID" value="RUT04366.1"/>
    <property type="molecule type" value="Genomic_DNA"/>
</dbReference>
<keyword evidence="3 5" id="KW-1133">Transmembrane helix</keyword>
<comment type="subcellular location">
    <subcellularLocation>
        <location evidence="1">Endomembrane system</location>
        <topology evidence="1">Multi-pass membrane protein</topology>
    </subcellularLocation>
</comment>
<keyword evidence="4 5" id="KW-0472">Membrane</keyword>
<dbReference type="Gene3D" id="1.20.120.1630">
    <property type="match status" value="1"/>
</dbReference>
<evidence type="ECO:0000256" key="2">
    <source>
        <dbReference type="ARBA" id="ARBA00022692"/>
    </source>
</evidence>
<keyword evidence="6" id="KW-0489">Methyltransferase</keyword>
<keyword evidence="7" id="KW-1185">Reference proteome</keyword>
<evidence type="ECO:0000313" key="6">
    <source>
        <dbReference type="EMBL" id="RUT04366.1"/>
    </source>
</evidence>
<keyword evidence="2 5" id="KW-0812">Transmembrane</keyword>
<evidence type="ECO:0000256" key="5">
    <source>
        <dbReference type="SAM" id="Phobius"/>
    </source>
</evidence>
<evidence type="ECO:0000256" key="1">
    <source>
        <dbReference type="ARBA" id="ARBA00004127"/>
    </source>
</evidence>
<dbReference type="PANTHER" id="PTHR12714:SF9">
    <property type="entry name" value="PROTEIN-S-ISOPRENYLCYSTEINE O-METHYLTRANSFERASE"/>
    <property type="match status" value="1"/>
</dbReference>
<dbReference type="Pfam" id="PF04191">
    <property type="entry name" value="PEMT"/>
    <property type="match status" value="1"/>
</dbReference>
<gene>
    <name evidence="6" type="ORF">DSM106972_045940</name>
</gene>
<dbReference type="GO" id="GO:0008168">
    <property type="term" value="F:methyltransferase activity"/>
    <property type="evidence" value="ECO:0007669"/>
    <property type="project" value="UniProtKB-KW"/>
</dbReference>
<dbReference type="GO" id="GO:0032259">
    <property type="term" value="P:methylation"/>
    <property type="evidence" value="ECO:0007669"/>
    <property type="project" value="UniProtKB-KW"/>
</dbReference>